<sequence length="209" mass="23295">MFQIEGSNVKIMDTLFDLTEDEKKMRTKIFSPPTFTMADASSLANCTRLCLGPVQVKSIGETGVVSTGSRRREVQLAMEDISALLTLWGKDTDLEVVTGELYIVQNIVPSNDFNKQRCYSSTPLTKFETYESAELREHFEGVVQSVSFTRTFESLVGRKGDETSFGFAAMHASNGIIEVVQGFPYRHTRPSEEIPGNADIATECCWEPI</sequence>
<dbReference type="AlphaFoldDB" id="K1QJL4"/>
<organism evidence="1">
    <name type="scientific">Magallana gigas</name>
    <name type="common">Pacific oyster</name>
    <name type="synonym">Crassostrea gigas</name>
    <dbReference type="NCBI Taxonomy" id="29159"/>
    <lineage>
        <taxon>Eukaryota</taxon>
        <taxon>Metazoa</taxon>
        <taxon>Spiralia</taxon>
        <taxon>Lophotrochozoa</taxon>
        <taxon>Mollusca</taxon>
        <taxon>Bivalvia</taxon>
        <taxon>Autobranchia</taxon>
        <taxon>Pteriomorphia</taxon>
        <taxon>Ostreida</taxon>
        <taxon>Ostreoidea</taxon>
        <taxon>Ostreidae</taxon>
        <taxon>Magallana</taxon>
    </lineage>
</organism>
<proteinExistence type="predicted"/>
<name>K1QJL4_MAGGI</name>
<evidence type="ECO:0000313" key="1">
    <source>
        <dbReference type="EMBL" id="EKC29050.1"/>
    </source>
</evidence>
<dbReference type="HOGENOM" id="CLU_1316542_0_0_1"/>
<gene>
    <name evidence="1" type="ORF">CGI_10010054</name>
</gene>
<dbReference type="EMBL" id="JH818307">
    <property type="protein sequence ID" value="EKC29050.1"/>
    <property type="molecule type" value="Genomic_DNA"/>
</dbReference>
<protein>
    <submittedName>
        <fullName evidence="1">Uncharacterized protein</fullName>
    </submittedName>
</protein>
<dbReference type="InParanoid" id="K1QJL4"/>
<reference evidence="1" key="1">
    <citation type="journal article" date="2012" name="Nature">
        <title>The oyster genome reveals stress adaptation and complexity of shell formation.</title>
        <authorList>
            <person name="Zhang G."/>
            <person name="Fang X."/>
            <person name="Guo X."/>
            <person name="Li L."/>
            <person name="Luo R."/>
            <person name="Xu F."/>
            <person name="Yang P."/>
            <person name="Zhang L."/>
            <person name="Wang X."/>
            <person name="Qi H."/>
            <person name="Xiong Z."/>
            <person name="Que H."/>
            <person name="Xie Y."/>
            <person name="Holland P.W."/>
            <person name="Paps J."/>
            <person name="Zhu Y."/>
            <person name="Wu F."/>
            <person name="Chen Y."/>
            <person name="Wang J."/>
            <person name="Peng C."/>
            <person name="Meng J."/>
            <person name="Yang L."/>
            <person name="Liu J."/>
            <person name="Wen B."/>
            <person name="Zhang N."/>
            <person name="Huang Z."/>
            <person name="Zhu Q."/>
            <person name="Feng Y."/>
            <person name="Mount A."/>
            <person name="Hedgecock D."/>
            <person name="Xu Z."/>
            <person name="Liu Y."/>
            <person name="Domazet-Loso T."/>
            <person name="Du Y."/>
            <person name="Sun X."/>
            <person name="Zhang S."/>
            <person name="Liu B."/>
            <person name="Cheng P."/>
            <person name="Jiang X."/>
            <person name="Li J."/>
            <person name="Fan D."/>
            <person name="Wang W."/>
            <person name="Fu W."/>
            <person name="Wang T."/>
            <person name="Wang B."/>
            <person name="Zhang J."/>
            <person name="Peng Z."/>
            <person name="Li Y."/>
            <person name="Li N."/>
            <person name="Wang J."/>
            <person name="Chen M."/>
            <person name="He Y."/>
            <person name="Tan F."/>
            <person name="Song X."/>
            <person name="Zheng Q."/>
            <person name="Huang R."/>
            <person name="Yang H."/>
            <person name="Du X."/>
            <person name="Chen L."/>
            <person name="Yang M."/>
            <person name="Gaffney P.M."/>
            <person name="Wang S."/>
            <person name="Luo L."/>
            <person name="She Z."/>
            <person name="Ming Y."/>
            <person name="Huang W."/>
            <person name="Zhang S."/>
            <person name="Huang B."/>
            <person name="Zhang Y."/>
            <person name="Qu T."/>
            <person name="Ni P."/>
            <person name="Miao G."/>
            <person name="Wang J."/>
            <person name="Wang Q."/>
            <person name="Steinberg C.E."/>
            <person name="Wang H."/>
            <person name="Li N."/>
            <person name="Qian L."/>
            <person name="Zhang G."/>
            <person name="Li Y."/>
            <person name="Yang H."/>
            <person name="Liu X."/>
            <person name="Wang J."/>
            <person name="Yin Y."/>
            <person name="Wang J."/>
        </authorList>
    </citation>
    <scope>NUCLEOTIDE SEQUENCE [LARGE SCALE GENOMIC DNA]</scope>
    <source>
        <strain evidence="1">05x7-T-G4-1.051#20</strain>
    </source>
</reference>
<accession>K1QJL4</accession>